<keyword evidence="1" id="KW-0863">Zinc-finger</keyword>
<organism evidence="3 4">
    <name type="scientific">Pleuronectes platessa</name>
    <name type="common">European plaice</name>
    <dbReference type="NCBI Taxonomy" id="8262"/>
    <lineage>
        <taxon>Eukaryota</taxon>
        <taxon>Metazoa</taxon>
        <taxon>Chordata</taxon>
        <taxon>Craniata</taxon>
        <taxon>Vertebrata</taxon>
        <taxon>Euteleostomi</taxon>
        <taxon>Actinopterygii</taxon>
        <taxon>Neopterygii</taxon>
        <taxon>Teleostei</taxon>
        <taxon>Neoteleostei</taxon>
        <taxon>Acanthomorphata</taxon>
        <taxon>Carangaria</taxon>
        <taxon>Pleuronectiformes</taxon>
        <taxon>Pleuronectoidei</taxon>
        <taxon>Pleuronectidae</taxon>
        <taxon>Pleuronectes</taxon>
    </lineage>
</organism>
<dbReference type="PROSITE" id="PS50157">
    <property type="entry name" value="ZINC_FINGER_C2H2_2"/>
    <property type="match status" value="1"/>
</dbReference>
<dbReference type="EMBL" id="CADEAL010002815">
    <property type="protein sequence ID" value="CAB1442306.1"/>
    <property type="molecule type" value="Genomic_DNA"/>
</dbReference>
<sequence>SNVVPPERRSSRATRRFVDDMNEKQDRPYVCGAPGCSQRFQSEEHLILHSRKHEMTLKFPAIKADTAFTDRLRGDMELLMLHYEHCTPS</sequence>
<dbReference type="SUPFAM" id="SSF57667">
    <property type="entry name" value="beta-beta-alpha zinc fingers"/>
    <property type="match status" value="1"/>
</dbReference>
<comment type="caution">
    <text evidence="3">The sequence shown here is derived from an EMBL/GenBank/DDBJ whole genome shotgun (WGS) entry which is preliminary data.</text>
</comment>
<keyword evidence="1" id="KW-0479">Metal-binding</keyword>
<protein>
    <recommendedName>
        <fullName evidence="2">C2H2-type domain-containing protein</fullName>
    </recommendedName>
</protein>
<reference evidence="3" key="1">
    <citation type="submission" date="2020-03" db="EMBL/GenBank/DDBJ databases">
        <authorList>
            <person name="Weist P."/>
        </authorList>
    </citation>
    <scope>NUCLEOTIDE SEQUENCE</scope>
</reference>
<evidence type="ECO:0000256" key="1">
    <source>
        <dbReference type="PROSITE-ProRule" id="PRU00042"/>
    </source>
</evidence>
<keyword evidence="4" id="KW-1185">Reference proteome</keyword>
<dbReference type="GO" id="GO:0008270">
    <property type="term" value="F:zinc ion binding"/>
    <property type="evidence" value="ECO:0007669"/>
    <property type="project" value="UniProtKB-KW"/>
</dbReference>
<feature type="non-terminal residue" evidence="3">
    <location>
        <position position="89"/>
    </location>
</feature>
<dbReference type="Proteomes" id="UP001153269">
    <property type="component" value="Unassembled WGS sequence"/>
</dbReference>
<dbReference type="InterPro" id="IPR013087">
    <property type="entry name" value="Znf_C2H2_type"/>
</dbReference>
<evidence type="ECO:0000313" key="3">
    <source>
        <dbReference type="EMBL" id="CAB1442306.1"/>
    </source>
</evidence>
<gene>
    <name evidence="3" type="ORF">PLEPLA_LOCUS29986</name>
</gene>
<name>A0A9N7V3R7_PLEPL</name>
<evidence type="ECO:0000259" key="2">
    <source>
        <dbReference type="PROSITE" id="PS50157"/>
    </source>
</evidence>
<feature type="domain" description="C2H2-type" evidence="2">
    <location>
        <begin position="29"/>
        <end position="53"/>
    </location>
</feature>
<dbReference type="AlphaFoldDB" id="A0A9N7V3R7"/>
<feature type="non-terminal residue" evidence="3">
    <location>
        <position position="1"/>
    </location>
</feature>
<dbReference type="PROSITE" id="PS00028">
    <property type="entry name" value="ZINC_FINGER_C2H2_1"/>
    <property type="match status" value="1"/>
</dbReference>
<keyword evidence="1" id="KW-0862">Zinc</keyword>
<accession>A0A9N7V3R7</accession>
<proteinExistence type="predicted"/>
<dbReference type="Gene3D" id="3.30.160.60">
    <property type="entry name" value="Classic Zinc Finger"/>
    <property type="match status" value="1"/>
</dbReference>
<dbReference type="InterPro" id="IPR036236">
    <property type="entry name" value="Znf_C2H2_sf"/>
</dbReference>
<evidence type="ECO:0000313" key="4">
    <source>
        <dbReference type="Proteomes" id="UP001153269"/>
    </source>
</evidence>